<dbReference type="STRING" id="7398.A0A1B0A9Y3"/>
<dbReference type="AlphaFoldDB" id="A0A1B0A9Y3"/>
<evidence type="ECO:0000256" key="1">
    <source>
        <dbReference type="SAM" id="MobiDB-lite"/>
    </source>
</evidence>
<feature type="compositionally biased region" description="Polar residues" evidence="1">
    <location>
        <begin position="323"/>
        <end position="332"/>
    </location>
</feature>
<evidence type="ECO:0000313" key="2">
    <source>
        <dbReference type="EnsemblMetazoa" id="GPAI038931-PA"/>
    </source>
</evidence>
<dbReference type="VEuPathDB" id="VectorBase:GPAI038931"/>
<reference evidence="3" key="1">
    <citation type="submission" date="2014-03" db="EMBL/GenBank/DDBJ databases">
        <authorList>
            <person name="Aksoy S."/>
            <person name="Warren W."/>
            <person name="Wilson R.K."/>
        </authorList>
    </citation>
    <scope>NUCLEOTIDE SEQUENCE [LARGE SCALE GENOMIC DNA]</scope>
    <source>
        <strain evidence="3">IAEA</strain>
    </source>
</reference>
<dbReference type="InterPro" id="IPR027417">
    <property type="entry name" value="P-loop_NTPase"/>
</dbReference>
<proteinExistence type="predicted"/>
<dbReference type="EnsemblMetazoa" id="GPAI038931-RA">
    <property type="protein sequence ID" value="GPAI038931-PA"/>
    <property type="gene ID" value="GPAI038931"/>
</dbReference>
<protein>
    <submittedName>
        <fullName evidence="2">Uncharacterized protein</fullName>
    </submittedName>
</protein>
<feature type="region of interest" description="Disordered" evidence="1">
    <location>
        <begin position="309"/>
        <end position="332"/>
    </location>
</feature>
<dbReference type="Proteomes" id="UP000092445">
    <property type="component" value="Unassembled WGS sequence"/>
</dbReference>
<accession>A0A1B0A9Y3</accession>
<evidence type="ECO:0000313" key="3">
    <source>
        <dbReference type="Proteomes" id="UP000092445"/>
    </source>
</evidence>
<organism evidence="2 3">
    <name type="scientific">Glossina pallidipes</name>
    <name type="common">Tsetse fly</name>
    <dbReference type="NCBI Taxonomy" id="7398"/>
    <lineage>
        <taxon>Eukaryota</taxon>
        <taxon>Metazoa</taxon>
        <taxon>Ecdysozoa</taxon>
        <taxon>Arthropoda</taxon>
        <taxon>Hexapoda</taxon>
        <taxon>Insecta</taxon>
        <taxon>Pterygota</taxon>
        <taxon>Neoptera</taxon>
        <taxon>Endopterygota</taxon>
        <taxon>Diptera</taxon>
        <taxon>Brachycera</taxon>
        <taxon>Muscomorpha</taxon>
        <taxon>Hippoboscoidea</taxon>
        <taxon>Glossinidae</taxon>
        <taxon>Glossina</taxon>
    </lineage>
</organism>
<name>A0A1B0A9Y3_GLOPL</name>
<reference evidence="2" key="2">
    <citation type="submission" date="2020-05" db="UniProtKB">
        <authorList>
            <consortium name="EnsemblMetazoa"/>
        </authorList>
    </citation>
    <scope>IDENTIFICATION</scope>
    <source>
        <strain evidence="2">IAEA</strain>
    </source>
</reference>
<keyword evidence="3" id="KW-1185">Reference proteome</keyword>
<sequence>MSSIPNSLTPINQPEQNPGGLNLINTYISQSFRDQQKIENFVRSHKLLKCIEEIGEKFIKKYRDSKRSEDALAAIVVPLTFIHEDIAKTSNELLHLALEEPVQFENAVKYCVFGIIRDMIKQAGSGSAGNEFALKTVDIDQVHLLLRFVGLPFEESLLFEPYLNVYPTGLSLVVGILVAFTELEKEVIQSVYYCCTYNKIKAATTDAPICSSCSNLMSEYPRLRCTRNYRLLRILPAAAVETPNKRNQIFRSLVVKVKEHIHDCTLLLEKITRVPSMEPQYNLSQTIAAIREVSASQLDTLLKFDSPPETPINEELLNAPNHPDNNSSQKSCSDNVLEFNREPLPSGNEFKICDFNYHRDEVNALDQSMYLWSSPRELTENARATEASVVIATPQIEQIILDETDDFTKNVNQEKQFDESKDLVDPAEFTLFKGNTSFDLDLPCMDDVDFGKLTALEQTYSAKLAKSNALERKCQTQAIIQPELTANERLAASCPNFMLKHTLSVPSESSDNVLDNLTLEYGKSTTTESRQNSNDLEREVEDMLGFTPNQELYPGADEDNDLNVTVAPNDNAATDASSIPKSVKQLYDVVKAQYTDFAFIYALSAQLCQDRIPMDCFVTLKMGLLLSLASIGPNADISPIPLIVIGNDSYTINYLMKEVGQLATRFVGPIDDVKPSNTNGYRNHNWIEANPILLADGGVCYVGDWSRIKSANAERLFKTLESGRVPVDKSTLNYPLQTAIWAHWRSFKYNSNDQQMFNKFVKIFGLPIYAAEDNHDALVNYTLEQASLRLFESTIDHLSINAEDMRSFLVVISERTVDWTADATKLLQNYFVACRAARQDCLTKQAFVLLKQFAESFAKLSMCHDVELIHVVGAIIMCEHFIEHVYGVNENHPPHFGAITFITVVDEYVDQFQQWLDAFVKKYNDTSSSFATILMSRRELVFSVMNLFQTIGLTAHLTSCIAIIKPIQFANN</sequence>
<dbReference type="Gene3D" id="3.40.50.300">
    <property type="entry name" value="P-loop containing nucleotide triphosphate hydrolases"/>
    <property type="match status" value="1"/>
</dbReference>